<dbReference type="EMBL" id="SIOX01000001">
    <property type="protein sequence ID" value="TAX80449.1"/>
    <property type="molecule type" value="Genomic_DNA"/>
</dbReference>
<organism evidence="6 7">
    <name type="scientific">Rhizobium ruizarguesonis</name>
    <dbReference type="NCBI Taxonomy" id="2081791"/>
    <lineage>
        <taxon>Bacteria</taxon>
        <taxon>Pseudomonadati</taxon>
        <taxon>Pseudomonadota</taxon>
        <taxon>Alphaproteobacteria</taxon>
        <taxon>Hyphomicrobiales</taxon>
        <taxon>Rhizobiaceae</taxon>
        <taxon>Rhizobium/Agrobacterium group</taxon>
        <taxon>Rhizobium</taxon>
    </lineage>
</organism>
<evidence type="ECO:0000256" key="3">
    <source>
        <dbReference type="ARBA" id="ARBA00022857"/>
    </source>
</evidence>
<dbReference type="InterPro" id="IPR000415">
    <property type="entry name" value="Nitroreductase-like"/>
</dbReference>
<dbReference type="CDD" id="cd02148">
    <property type="entry name" value="RutE-like"/>
    <property type="match status" value="1"/>
</dbReference>
<dbReference type="RefSeq" id="WP_130657884.1">
    <property type="nucleotide sequence ID" value="NZ_SINW01000008.1"/>
</dbReference>
<dbReference type="PANTHER" id="PTHR43543:SF1">
    <property type="entry name" value="MALONIC SEMIALDEHYDE REDUCTASE RUTE-RELATED"/>
    <property type="match status" value="1"/>
</dbReference>
<evidence type="ECO:0000256" key="1">
    <source>
        <dbReference type="ARBA" id="ARBA00022630"/>
    </source>
</evidence>
<dbReference type="InterPro" id="IPR029479">
    <property type="entry name" value="Nitroreductase"/>
</dbReference>
<accession>A0ABY1X5H4</accession>
<proteinExistence type="predicted"/>
<sequence>MLESLDQQALDQLFRTARTYHDWQDIPVSDDSLRSLYDLFRWGPTSANTNPARFVWVRSSEGKARLAAEAAEMNRMKILAAPVTVIVGQDLAFADTLPKLAPPERVEKLQSYFAQDGIAESTAIRNSSLQAAYLIIAARALGLDCGPMSGFSHEGVDAAFFNGTQIRSNLICSLGYGKTESLYPRGPRLAFEEANTFR</sequence>
<dbReference type="NCBIfam" id="NF003768">
    <property type="entry name" value="PRK05365.1"/>
    <property type="match status" value="1"/>
</dbReference>
<keyword evidence="7" id="KW-1185">Reference proteome</keyword>
<evidence type="ECO:0000256" key="2">
    <source>
        <dbReference type="ARBA" id="ARBA00022643"/>
    </source>
</evidence>
<name>A0ABY1X5H4_9HYPH</name>
<keyword evidence="4" id="KW-0560">Oxidoreductase</keyword>
<dbReference type="Gene3D" id="3.40.109.10">
    <property type="entry name" value="NADH Oxidase"/>
    <property type="match status" value="1"/>
</dbReference>
<dbReference type="PANTHER" id="PTHR43543">
    <property type="entry name" value="MALONIC SEMIALDEHYDE REDUCTASE RUTE-RELATED"/>
    <property type="match status" value="1"/>
</dbReference>
<comment type="caution">
    <text evidence="6">The sequence shown here is derived from an EMBL/GenBank/DDBJ whole genome shotgun (WGS) entry which is preliminary data.</text>
</comment>
<feature type="domain" description="Nitroreductase" evidence="5">
    <location>
        <begin position="24"/>
        <end position="176"/>
    </location>
</feature>
<evidence type="ECO:0000313" key="7">
    <source>
        <dbReference type="Proteomes" id="UP000291659"/>
    </source>
</evidence>
<evidence type="ECO:0000259" key="5">
    <source>
        <dbReference type="Pfam" id="PF00881"/>
    </source>
</evidence>
<dbReference type="Pfam" id="PF00881">
    <property type="entry name" value="Nitroreductase"/>
    <property type="match status" value="1"/>
</dbReference>
<gene>
    <name evidence="6" type="ORF">ELH98_04925</name>
</gene>
<keyword evidence="3" id="KW-0521">NADP</keyword>
<dbReference type="InterPro" id="IPR050461">
    <property type="entry name" value="Nitroreductase_HadB/RutE"/>
</dbReference>
<dbReference type="Proteomes" id="UP000291659">
    <property type="component" value="Unassembled WGS sequence"/>
</dbReference>
<evidence type="ECO:0000313" key="6">
    <source>
        <dbReference type="EMBL" id="TAX80449.1"/>
    </source>
</evidence>
<dbReference type="InterPro" id="IPR023936">
    <property type="entry name" value="RutE-like"/>
</dbReference>
<evidence type="ECO:0000256" key="4">
    <source>
        <dbReference type="ARBA" id="ARBA00023002"/>
    </source>
</evidence>
<reference evidence="6 7" key="1">
    <citation type="submission" date="2019-02" db="EMBL/GenBank/DDBJ databases">
        <title>The genomic architecture of introgression among sibling species of bacteria.</title>
        <authorList>
            <person name="Cavassim M.I.A."/>
            <person name="Moeskjaer S."/>
            <person name="Moslemi C."/>
            <person name="Fields B."/>
            <person name="Bachmann A."/>
            <person name="Vilhjalmsson B."/>
            <person name="Schierup M.H."/>
            <person name="Young J.P.W."/>
            <person name="Andersen S.U."/>
        </authorList>
    </citation>
    <scope>NUCLEOTIDE SEQUENCE [LARGE SCALE GENOMIC DNA]</scope>
    <source>
        <strain evidence="6 7">SM141A</strain>
    </source>
</reference>
<dbReference type="SUPFAM" id="SSF55469">
    <property type="entry name" value="FMN-dependent nitroreductase-like"/>
    <property type="match status" value="1"/>
</dbReference>
<protein>
    <submittedName>
        <fullName evidence="6">Malonic semialdehyde reductase</fullName>
    </submittedName>
</protein>
<keyword evidence="1" id="KW-0285">Flavoprotein</keyword>
<keyword evidence="2" id="KW-0288">FMN</keyword>